<dbReference type="GO" id="GO:0016836">
    <property type="term" value="F:hydro-lyase activity"/>
    <property type="evidence" value="ECO:0007669"/>
    <property type="project" value="UniProtKB-ARBA"/>
</dbReference>
<evidence type="ECO:0000313" key="5">
    <source>
        <dbReference type="Proteomes" id="UP000002402"/>
    </source>
</evidence>
<evidence type="ECO:0000256" key="1">
    <source>
        <dbReference type="ARBA" id="ARBA00005254"/>
    </source>
</evidence>
<keyword evidence="5" id="KW-1185">Reference proteome</keyword>
<dbReference type="InterPro" id="IPR029045">
    <property type="entry name" value="ClpP/crotonase-like_dom_sf"/>
</dbReference>
<reference evidence="4 5" key="1">
    <citation type="journal article" date="2006" name="Proc. Natl. Acad. Sci. U.S.A.">
        <title>Evolution of sensory complexity recorded in a myxobacterial genome.</title>
        <authorList>
            <person name="Goldman B.S."/>
            <person name="Nierman W.C."/>
            <person name="Kaiser D."/>
            <person name="Slater S.C."/>
            <person name="Durkin A.S."/>
            <person name="Eisen J.A."/>
            <person name="Ronning C.M."/>
            <person name="Barbazuk W.B."/>
            <person name="Blanchard M."/>
            <person name="Field C."/>
            <person name="Halling C."/>
            <person name="Hinkle G."/>
            <person name="Iartchuk O."/>
            <person name="Kim H.S."/>
            <person name="Mackenzie C."/>
            <person name="Madupu R."/>
            <person name="Miller N."/>
            <person name="Shvartsbeyn A."/>
            <person name="Sullivan S.A."/>
            <person name="Vaudin M."/>
            <person name="Wiegand R."/>
            <person name="Kaplan H.B."/>
        </authorList>
    </citation>
    <scope>NUCLEOTIDE SEQUENCE [LARGE SCALE GENOMIC DNA]</scope>
    <source>
        <strain evidence="5">DK1622</strain>
    </source>
</reference>
<accession>Q1D5U2</accession>
<dbReference type="SUPFAM" id="SSF52096">
    <property type="entry name" value="ClpP/crotonase"/>
    <property type="match status" value="1"/>
</dbReference>
<organism evidence="4 5">
    <name type="scientific">Myxococcus xanthus (strain DK1622)</name>
    <dbReference type="NCBI Taxonomy" id="246197"/>
    <lineage>
        <taxon>Bacteria</taxon>
        <taxon>Pseudomonadati</taxon>
        <taxon>Myxococcota</taxon>
        <taxon>Myxococcia</taxon>
        <taxon>Myxococcales</taxon>
        <taxon>Cystobacterineae</taxon>
        <taxon>Myxococcaceae</taxon>
        <taxon>Myxococcus</taxon>
    </lineage>
</organism>
<comment type="similarity">
    <text evidence="1 3">Belongs to the enoyl-CoA hydratase/isomerase family.</text>
</comment>
<dbReference type="RefSeq" id="WP_011553811.1">
    <property type="nucleotide sequence ID" value="NC_008095.1"/>
</dbReference>
<dbReference type="GeneID" id="41361130"/>
<dbReference type="Pfam" id="PF00378">
    <property type="entry name" value="ECH_1"/>
    <property type="match status" value="1"/>
</dbReference>
<dbReference type="AlphaFoldDB" id="Q1D5U2"/>
<dbReference type="InterPro" id="IPR018376">
    <property type="entry name" value="Enoyl-CoA_hyd/isom_CS"/>
</dbReference>
<dbReference type="PANTHER" id="PTHR11941:SF54">
    <property type="entry name" value="ENOYL-COA HYDRATASE, MITOCHONDRIAL"/>
    <property type="match status" value="1"/>
</dbReference>
<dbReference type="EMBL" id="CP000113">
    <property type="protein sequence ID" value="ABF89228.1"/>
    <property type="molecule type" value="Genomic_DNA"/>
</dbReference>
<dbReference type="GO" id="GO:0006635">
    <property type="term" value="P:fatty acid beta-oxidation"/>
    <property type="evidence" value="ECO:0007669"/>
    <property type="project" value="TreeGrafter"/>
</dbReference>
<dbReference type="KEGG" id="mxa:MXAN_3799"/>
<dbReference type="Proteomes" id="UP000002402">
    <property type="component" value="Chromosome"/>
</dbReference>
<protein>
    <submittedName>
        <fullName evidence="4">3-hydroxybutyryl-CoA dehydratase</fullName>
        <ecNumber evidence="4">4.2.1.55</ecNumber>
    </submittedName>
</protein>
<keyword evidence="2 4" id="KW-0456">Lyase</keyword>
<dbReference type="eggNOG" id="COG1024">
    <property type="taxonomic scope" value="Bacteria"/>
</dbReference>
<dbReference type="FunFam" id="1.10.12.10:FF:000001">
    <property type="entry name" value="Probable enoyl-CoA hydratase, mitochondrial"/>
    <property type="match status" value="1"/>
</dbReference>
<dbReference type="CDD" id="cd06558">
    <property type="entry name" value="crotonase-like"/>
    <property type="match status" value="1"/>
</dbReference>
<gene>
    <name evidence="4" type="primary">crt</name>
    <name evidence="4" type="ordered locus">MXAN_3799</name>
</gene>
<dbReference type="STRING" id="246197.MXAN_3799"/>
<dbReference type="Gene3D" id="1.10.12.10">
    <property type="entry name" value="Lyase 2-enoyl-coa Hydratase, Chain A, domain 2"/>
    <property type="match status" value="1"/>
</dbReference>
<dbReference type="InterPro" id="IPR001753">
    <property type="entry name" value="Enoyl-CoA_hydra/iso"/>
</dbReference>
<dbReference type="HOGENOM" id="CLU_009834_7_6_7"/>
<dbReference type="InterPro" id="IPR014748">
    <property type="entry name" value="Enoyl-CoA_hydra_C"/>
</dbReference>
<proteinExistence type="inferred from homology"/>
<dbReference type="FunFam" id="3.90.226.10:FF:000009">
    <property type="entry name" value="Carnitinyl-CoA dehydratase"/>
    <property type="match status" value="1"/>
</dbReference>
<evidence type="ECO:0000256" key="2">
    <source>
        <dbReference type="ARBA" id="ARBA00023239"/>
    </source>
</evidence>
<dbReference type="PANTHER" id="PTHR11941">
    <property type="entry name" value="ENOYL-COA HYDRATASE-RELATED"/>
    <property type="match status" value="1"/>
</dbReference>
<evidence type="ECO:0000313" key="4">
    <source>
        <dbReference type="EMBL" id="ABF89228.1"/>
    </source>
</evidence>
<name>Q1D5U2_MYXXD</name>
<dbReference type="EC" id="4.2.1.55" evidence="4"/>
<dbReference type="PROSITE" id="PS00166">
    <property type="entry name" value="ENOYL_COA_HYDRATASE"/>
    <property type="match status" value="1"/>
</dbReference>
<evidence type="ECO:0000256" key="3">
    <source>
        <dbReference type="RuleBase" id="RU003707"/>
    </source>
</evidence>
<dbReference type="EnsemblBacteria" id="ABF89228">
    <property type="protein sequence ID" value="ABF89228"/>
    <property type="gene ID" value="MXAN_3799"/>
</dbReference>
<sequence>MAYENIRLEQEGAIATLFIDRPKALNALNTKTLQELESALKSLPADVRVLIVTGGGEKAFVAGADIAEMAALTDAQAQEFGALGHRVMAALEALPIPTIAAVNGFALGGGSELALACDFIYASEKAKLGLPEVGLGVIPGFGGTQRLTRVVGRARAKELIFTGDRIDAAKAKEIGMVLEVLPADGLLAHCRAVAEKIVKNSPLAISKAKQVIEAGADQDLRAANDIERKAFGDLFGSEDQREGMKAFLEKRPATFTGK</sequence>
<dbReference type="Gene3D" id="3.90.226.10">
    <property type="entry name" value="2-enoyl-CoA Hydratase, Chain A, domain 1"/>
    <property type="match status" value="1"/>
</dbReference>
<dbReference type="OrthoDB" id="5365311at2"/>